<feature type="domain" description="RRM" evidence="13">
    <location>
        <begin position="217"/>
        <end position="299"/>
    </location>
</feature>
<dbReference type="Proteomes" id="UP001460270">
    <property type="component" value="Unassembled WGS sequence"/>
</dbReference>
<dbReference type="AlphaFoldDB" id="A0AAW0P7F7"/>
<feature type="domain" description="RRM" evidence="13">
    <location>
        <begin position="312"/>
        <end position="384"/>
    </location>
</feature>
<dbReference type="Pfam" id="PF00076">
    <property type="entry name" value="RRM_1"/>
    <property type="match status" value="3"/>
</dbReference>
<dbReference type="GO" id="GO:0051321">
    <property type="term" value="P:meiotic cell cycle"/>
    <property type="evidence" value="ECO:0007669"/>
    <property type="project" value="UniProtKB-KW"/>
</dbReference>
<protein>
    <recommendedName>
        <fullName evidence="2">Probable RNA-binding protein 46</fullName>
    </recommendedName>
    <alternativeName>
        <fullName evidence="10">RNA-binding motif protein 46</fullName>
    </alternativeName>
</protein>
<evidence type="ECO:0000256" key="11">
    <source>
        <dbReference type="PROSITE-ProRule" id="PRU00176"/>
    </source>
</evidence>
<accession>A0AAW0P7F7</accession>
<dbReference type="InterPro" id="IPR035979">
    <property type="entry name" value="RBD_domain_sf"/>
</dbReference>
<evidence type="ECO:0000256" key="8">
    <source>
        <dbReference type="ARBA" id="ARBA00022943"/>
    </source>
</evidence>
<comment type="caution">
    <text evidence="14">The sequence shown here is derived from an EMBL/GenBank/DDBJ whole genome shotgun (WGS) entry which is preliminary data.</text>
</comment>
<evidence type="ECO:0000256" key="12">
    <source>
        <dbReference type="SAM" id="MobiDB-lite"/>
    </source>
</evidence>
<dbReference type="PROSITE" id="PS50102">
    <property type="entry name" value="RRM"/>
    <property type="match status" value="3"/>
</dbReference>
<evidence type="ECO:0000313" key="14">
    <source>
        <dbReference type="EMBL" id="KAK7910107.1"/>
    </source>
</evidence>
<dbReference type="GO" id="GO:0048477">
    <property type="term" value="P:oogenesis"/>
    <property type="evidence" value="ECO:0007669"/>
    <property type="project" value="UniProtKB-KW"/>
</dbReference>
<name>A0AAW0P7F7_9GOBI</name>
<evidence type="ECO:0000256" key="5">
    <source>
        <dbReference type="ARBA" id="ARBA00022782"/>
    </source>
</evidence>
<dbReference type="InterPro" id="IPR006535">
    <property type="entry name" value="HnRNP_R/Q_splicing_fac"/>
</dbReference>
<keyword evidence="7 11" id="KW-0694">RNA-binding</keyword>
<dbReference type="PANTHER" id="PTHR21245">
    <property type="entry name" value="HETEROGENEOUS NUCLEAR RIBONUCLEOPROTEIN"/>
    <property type="match status" value="1"/>
</dbReference>
<dbReference type="SUPFAM" id="SSF54928">
    <property type="entry name" value="RNA-binding domain, RBD"/>
    <property type="match status" value="2"/>
</dbReference>
<dbReference type="InterPro" id="IPR012677">
    <property type="entry name" value="Nucleotide-bd_a/b_plait_sf"/>
</dbReference>
<dbReference type="EMBL" id="JBBPFD010000010">
    <property type="protein sequence ID" value="KAK7910107.1"/>
    <property type="molecule type" value="Genomic_DNA"/>
</dbReference>
<evidence type="ECO:0000256" key="1">
    <source>
        <dbReference type="ARBA" id="ARBA00004496"/>
    </source>
</evidence>
<dbReference type="GO" id="GO:0003723">
    <property type="term" value="F:RNA binding"/>
    <property type="evidence" value="ECO:0007669"/>
    <property type="project" value="UniProtKB-UniRule"/>
</dbReference>
<reference evidence="15" key="1">
    <citation type="submission" date="2024-04" db="EMBL/GenBank/DDBJ databases">
        <title>Salinicola lusitanus LLJ914,a marine bacterium isolated from the Okinawa Trough.</title>
        <authorList>
            <person name="Li J."/>
        </authorList>
    </citation>
    <scope>NUCLEOTIDE SEQUENCE [LARGE SCALE GENOMIC DNA]</scope>
</reference>
<gene>
    <name evidence="14" type="ORF">WMY93_014791</name>
</gene>
<evidence type="ECO:0000256" key="9">
    <source>
        <dbReference type="ARBA" id="ARBA00023254"/>
    </source>
</evidence>
<evidence type="ECO:0000256" key="2">
    <source>
        <dbReference type="ARBA" id="ARBA00021018"/>
    </source>
</evidence>
<dbReference type="CDD" id="cd12492">
    <property type="entry name" value="RRM2_RBM46"/>
    <property type="match status" value="1"/>
</dbReference>
<dbReference type="GO" id="GO:0005737">
    <property type="term" value="C:cytoplasm"/>
    <property type="evidence" value="ECO:0007669"/>
    <property type="project" value="UniProtKB-SubCell"/>
</dbReference>
<evidence type="ECO:0000256" key="7">
    <source>
        <dbReference type="ARBA" id="ARBA00022884"/>
    </source>
</evidence>
<evidence type="ECO:0000256" key="3">
    <source>
        <dbReference type="ARBA" id="ARBA00022490"/>
    </source>
</evidence>
<keyword evidence="8" id="KW-0896">Oogenesis</keyword>
<evidence type="ECO:0000259" key="13">
    <source>
        <dbReference type="PROSITE" id="PS50102"/>
    </source>
</evidence>
<keyword evidence="4" id="KW-0677">Repeat</keyword>
<evidence type="ECO:0000256" key="4">
    <source>
        <dbReference type="ARBA" id="ARBA00022737"/>
    </source>
</evidence>
<organism evidence="14 15">
    <name type="scientific">Mugilogobius chulae</name>
    <name type="common">yellowstripe goby</name>
    <dbReference type="NCBI Taxonomy" id="88201"/>
    <lineage>
        <taxon>Eukaryota</taxon>
        <taxon>Metazoa</taxon>
        <taxon>Chordata</taxon>
        <taxon>Craniata</taxon>
        <taxon>Vertebrata</taxon>
        <taxon>Euteleostomi</taxon>
        <taxon>Actinopterygii</taxon>
        <taxon>Neopterygii</taxon>
        <taxon>Teleostei</taxon>
        <taxon>Neoteleostei</taxon>
        <taxon>Acanthomorphata</taxon>
        <taxon>Gobiaria</taxon>
        <taxon>Gobiiformes</taxon>
        <taxon>Gobioidei</taxon>
        <taxon>Gobiidae</taxon>
        <taxon>Gobionellinae</taxon>
        <taxon>Mugilogobius</taxon>
    </lineage>
</organism>
<evidence type="ECO:0000256" key="10">
    <source>
        <dbReference type="ARBA" id="ARBA00030581"/>
    </source>
</evidence>
<keyword evidence="5" id="KW-0221">Differentiation</keyword>
<evidence type="ECO:0000313" key="15">
    <source>
        <dbReference type="Proteomes" id="UP001460270"/>
    </source>
</evidence>
<dbReference type="InterPro" id="IPR000504">
    <property type="entry name" value="RRM_dom"/>
</dbReference>
<dbReference type="NCBIfam" id="TIGR01648">
    <property type="entry name" value="hnRNP-R-Q"/>
    <property type="match status" value="1"/>
</dbReference>
<dbReference type="FunFam" id="3.30.70.330:FF:000026">
    <property type="entry name" value="APOBEC1 complementation factor isoform X1"/>
    <property type="match status" value="1"/>
</dbReference>
<comment type="subcellular location">
    <subcellularLocation>
        <location evidence="1">Cytoplasm</location>
    </subcellularLocation>
</comment>
<dbReference type="FunFam" id="3.30.70.330:FF:000022">
    <property type="entry name" value="APOBEC1 complementation factor isoform X1"/>
    <property type="match status" value="1"/>
</dbReference>
<dbReference type="InterPro" id="IPR034435">
    <property type="entry name" value="RBM46_RRM2"/>
</dbReference>
<feature type="region of interest" description="Disordered" evidence="12">
    <location>
        <begin position="60"/>
        <end position="83"/>
    </location>
</feature>
<sequence>MPSLKLCEQLYKKGSEDCNVANKGKKVCVCAYGRVRRQHVAWPQQGNLHTAVAGLRALDDKRDADSDQSSEQDLEQSPNEGAGSLLVGDEFRVSCAKEIALLALMDKTGYNMVQENGQRKYGGPPPGWEGPPPPRGCEVFVGKIPRDMYEDELVPLFERAGRIYEFRLMMEFSGENRGYAFVMYTNRESAQRAIQMLDNHEIRPGKFIGVCVSLDNCRLFIGSIPKDKKKDEIMEEMKKVTERVVDVIVYPSSTDKTKNRGFAFVEYESHKAAAMARRKLIPGTFQLWGHSIQVDWAQPEKDVDEEVMQRVRVLYVRNLMLTTTEETLEQEFSRFKPGSVERVKKLTDYAFVHYRNRDDALTALGLMNGAVIDGTVVQVVLSSTHGTYIPDKLCVLLDDAKELAAQTTLWNLGNSLHLLTFKLEINWCQLKGWCGRVCTLGEKMYSDSRQRKNKKEKRHMYSIYGSMRKEGERERQRVCVAGTRKDGEGERRCVYVWQVREKVEKERGCVYVWHARGKEEKEREAACMCSRHKERWRRREKMRVCVAGTRKGGEGEKMHVCVAGTRKGGEREYVWQAQGKEEKERGGVYVWQAQGKLEKERDVCMCGTHEARRRKREKMCVCVAGTRKGGEGERLRARGKVEEEREDACMCGIHEKRRRKIEDVCMCGTYEEKRRKRKSTYTCSAERRRLRRLLYDMHEARYEKKRDDVAFVSNREVELLDSLLRGGVSPCESSPPSPLQTPPPVSSPVLTCARPLTSSVLSCARPLTSCLPLPTPFPLTPVAPPPAIPLSQSQRIYLSPPPQFY</sequence>
<keyword evidence="3" id="KW-0963">Cytoplasm</keyword>
<dbReference type="GO" id="GO:0007283">
    <property type="term" value="P:spermatogenesis"/>
    <property type="evidence" value="ECO:0007669"/>
    <property type="project" value="UniProtKB-KW"/>
</dbReference>
<keyword evidence="9" id="KW-0469">Meiosis</keyword>
<dbReference type="Gene3D" id="3.30.70.330">
    <property type="match status" value="3"/>
</dbReference>
<evidence type="ECO:0000256" key="6">
    <source>
        <dbReference type="ARBA" id="ARBA00022871"/>
    </source>
</evidence>
<keyword evidence="15" id="KW-1185">Reference proteome</keyword>
<feature type="domain" description="RRM" evidence="13">
    <location>
        <begin position="137"/>
        <end position="215"/>
    </location>
</feature>
<dbReference type="SMART" id="SM00360">
    <property type="entry name" value="RRM"/>
    <property type="match status" value="3"/>
</dbReference>
<keyword evidence="6" id="KW-0744">Spermatogenesis</keyword>
<proteinExistence type="predicted"/>